<evidence type="ECO:0000313" key="2">
    <source>
        <dbReference type="EMBL" id="CAD7654337.1"/>
    </source>
</evidence>
<dbReference type="EMBL" id="CAJPVJ010007830">
    <property type="protein sequence ID" value="CAG2171524.1"/>
    <property type="molecule type" value="Genomic_DNA"/>
</dbReference>
<reference evidence="2" key="1">
    <citation type="submission" date="2020-11" db="EMBL/GenBank/DDBJ databases">
        <authorList>
            <person name="Tran Van P."/>
        </authorList>
    </citation>
    <scope>NUCLEOTIDE SEQUENCE</scope>
</reference>
<dbReference type="InterPro" id="IPR036508">
    <property type="entry name" value="Chitin-bd_dom_sf"/>
</dbReference>
<feature type="non-terminal residue" evidence="2">
    <location>
        <position position="1"/>
    </location>
</feature>
<keyword evidence="3" id="KW-1185">Reference proteome</keyword>
<dbReference type="GO" id="GO:0008061">
    <property type="term" value="F:chitin binding"/>
    <property type="evidence" value="ECO:0007669"/>
    <property type="project" value="InterPro"/>
</dbReference>
<sequence length="152" mass="17168">GAFTEGPFRPAVTRTIDDYCKHEGFIPGPDPTSYYKCEYVPDQCWNKHLEHCPDGGTWDEVTRQCKAKPTLPPTPTTPPPTPTTQSPTTQTAGHTTSSIDYWCSKDGYMPHPSDPHEYFQCEWIPGKGWYLHLQHCPGVTKWVQVDKKCDGV</sequence>
<organism evidence="2">
    <name type="scientific">Oppiella nova</name>
    <dbReference type="NCBI Taxonomy" id="334625"/>
    <lineage>
        <taxon>Eukaryota</taxon>
        <taxon>Metazoa</taxon>
        <taxon>Ecdysozoa</taxon>
        <taxon>Arthropoda</taxon>
        <taxon>Chelicerata</taxon>
        <taxon>Arachnida</taxon>
        <taxon>Acari</taxon>
        <taxon>Acariformes</taxon>
        <taxon>Sarcoptiformes</taxon>
        <taxon>Oribatida</taxon>
        <taxon>Brachypylina</taxon>
        <taxon>Oppioidea</taxon>
        <taxon>Oppiidae</taxon>
        <taxon>Oppiella</taxon>
    </lineage>
</organism>
<protein>
    <submittedName>
        <fullName evidence="2">Uncharacterized protein</fullName>
    </submittedName>
</protein>
<dbReference type="SUPFAM" id="SSF57625">
    <property type="entry name" value="Invertebrate chitin-binding proteins"/>
    <property type="match status" value="2"/>
</dbReference>
<dbReference type="OrthoDB" id="6525435at2759"/>
<name>A0A7R9M675_9ACAR</name>
<dbReference type="EMBL" id="OC922655">
    <property type="protein sequence ID" value="CAD7654337.1"/>
    <property type="molecule type" value="Genomic_DNA"/>
</dbReference>
<accession>A0A7R9M675</accession>
<evidence type="ECO:0000256" key="1">
    <source>
        <dbReference type="SAM" id="MobiDB-lite"/>
    </source>
</evidence>
<evidence type="ECO:0000313" key="3">
    <source>
        <dbReference type="Proteomes" id="UP000728032"/>
    </source>
</evidence>
<feature type="region of interest" description="Disordered" evidence="1">
    <location>
        <begin position="63"/>
        <end position="95"/>
    </location>
</feature>
<gene>
    <name evidence="2" type="ORF">ONB1V03_LOCUS10984</name>
</gene>
<feature type="compositionally biased region" description="Pro residues" evidence="1">
    <location>
        <begin position="70"/>
        <end position="82"/>
    </location>
</feature>
<dbReference type="Proteomes" id="UP000728032">
    <property type="component" value="Unassembled WGS sequence"/>
</dbReference>
<dbReference type="Gene3D" id="3.20.20.80">
    <property type="entry name" value="Glycosidases"/>
    <property type="match status" value="1"/>
</dbReference>
<dbReference type="AlphaFoldDB" id="A0A7R9M675"/>
<proteinExistence type="predicted"/>